<dbReference type="AlphaFoldDB" id="A0AAV4S6F1"/>
<sequence length="134" mass="14541">MPSTAQMLSFLGHQCKEMGHDGSNNARTSLPGLSDPAGPGGSGNLKLKAENSKASHWPMRTLPKDRACINSFLTTVPGWVCQLLTHTLADCIWTAGPRLLEPELNQPRLNPSTCKFTLMFSFLIKLGVMTMVTA</sequence>
<gene>
    <name evidence="2" type="ORF">CEXT_48721</name>
</gene>
<proteinExistence type="predicted"/>
<comment type="caution">
    <text evidence="2">The sequence shown here is derived from an EMBL/GenBank/DDBJ whole genome shotgun (WGS) entry which is preliminary data.</text>
</comment>
<feature type="region of interest" description="Disordered" evidence="1">
    <location>
        <begin position="21"/>
        <end position="50"/>
    </location>
</feature>
<protein>
    <submittedName>
        <fullName evidence="2">Uncharacterized protein</fullName>
    </submittedName>
</protein>
<evidence type="ECO:0000313" key="3">
    <source>
        <dbReference type="Proteomes" id="UP001054945"/>
    </source>
</evidence>
<organism evidence="2 3">
    <name type="scientific">Caerostris extrusa</name>
    <name type="common">Bark spider</name>
    <name type="synonym">Caerostris bankana</name>
    <dbReference type="NCBI Taxonomy" id="172846"/>
    <lineage>
        <taxon>Eukaryota</taxon>
        <taxon>Metazoa</taxon>
        <taxon>Ecdysozoa</taxon>
        <taxon>Arthropoda</taxon>
        <taxon>Chelicerata</taxon>
        <taxon>Arachnida</taxon>
        <taxon>Araneae</taxon>
        <taxon>Araneomorphae</taxon>
        <taxon>Entelegynae</taxon>
        <taxon>Araneoidea</taxon>
        <taxon>Araneidae</taxon>
        <taxon>Caerostris</taxon>
    </lineage>
</organism>
<dbReference type="EMBL" id="BPLR01009118">
    <property type="protein sequence ID" value="GIY29715.1"/>
    <property type="molecule type" value="Genomic_DNA"/>
</dbReference>
<reference evidence="2 3" key="1">
    <citation type="submission" date="2021-06" db="EMBL/GenBank/DDBJ databases">
        <title>Caerostris extrusa draft genome.</title>
        <authorList>
            <person name="Kono N."/>
            <person name="Arakawa K."/>
        </authorList>
    </citation>
    <scope>NUCLEOTIDE SEQUENCE [LARGE SCALE GENOMIC DNA]</scope>
</reference>
<evidence type="ECO:0000256" key="1">
    <source>
        <dbReference type="SAM" id="MobiDB-lite"/>
    </source>
</evidence>
<evidence type="ECO:0000313" key="2">
    <source>
        <dbReference type="EMBL" id="GIY29715.1"/>
    </source>
</evidence>
<name>A0AAV4S6F1_CAEEX</name>
<accession>A0AAV4S6F1</accession>
<dbReference type="Proteomes" id="UP001054945">
    <property type="component" value="Unassembled WGS sequence"/>
</dbReference>
<keyword evidence="3" id="KW-1185">Reference proteome</keyword>